<sequence>MAEGSSILSHLDAFDSILMELSNIDAGVNDEVQAVNVTFDESFMLHPKLESSSSCNKNKEKRIHEQVEVEFGIPSEPNLSTMEQNTVETPKTEAPEVEPKIVTSEVEPDEYFIATHRPRRQVLQPGRYRDYVAFVFQLHRTLKKYHII</sequence>
<reference evidence="2 3" key="1">
    <citation type="journal article" date="2021" name="BMC Genomics">
        <title>Datura genome reveals duplications of psychoactive alkaloid biosynthetic genes and high mutation rate following tissue culture.</title>
        <authorList>
            <person name="Rajewski A."/>
            <person name="Carter-House D."/>
            <person name="Stajich J."/>
            <person name="Litt A."/>
        </authorList>
    </citation>
    <scope>NUCLEOTIDE SEQUENCE [LARGE SCALE GENOMIC DNA]</scope>
    <source>
        <strain evidence="2">AR-01</strain>
    </source>
</reference>
<comment type="caution">
    <text evidence="2">The sequence shown here is derived from an EMBL/GenBank/DDBJ whole genome shotgun (WGS) entry which is preliminary data.</text>
</comment>
<keyword evidence="3" id="KW-1185">Reference proteome</keyword>
<feature type="compositionally biased region" description="Polar residues" evidence="1">
    <location>
        <begin position="77"/>
        <end position="89"/>
    </location>
</feature>
<organism evidence="2 3">
    <name type="scientific">Datura stramonium</name>
    <name type="common">Jimsonweed</name>
    <name type="synonym">Common thornapple</name>
    <dbReference type="NCBI Taxonomy" id="4076"/>
    <lineage>
        <taxon>Eukaryota</taxon>
        <taxon>Viridiplantae</taxon>
        <taxon>Streptophyta</taxon>
        <taxon>Embryophyta</taxon>
        <taxon>Tracheophyta</taxon>
        <taxon>Spermatophyta</taxon>
        <taxon>Magnoliopsida</taxon>
        <taxon>eudicotyledons</taxon>
        <taxon>Gunneridae</taxon>
        <taxon>Pentapetalae</taxon>
        <taxon>asterids</taxon>
        <taxon>lamiids</taxon>
        <taxon>Solanales</taxon>
        <taxon>Solanaceae</taxon>
        <taxon>Solanoideae</taxon>
        <taxon>Datureae</taxon>
        <taxon>Datura</taxon>
    </lineage>
</organism>
<dbReference type="EMBL" id="JACEIK010002421">
    <property type="protein sequence ID" value="MCD9561066.1"/>
    <property type="molecule type" value="Genomic_DNA"/>
</dbReference>
<name>A0ABS8USG4_DATST</name>
<gene>
    <name evidence="2" type="ORF">HAX54_020023</name>
</gene>
<accession>A0ABS8USG4</accession>
<evidence type="ECO:0000313" key="2">
    <source>
        <dbReference type="EMBL" id="MCD9561066.1"/>
    </source>
</evidence>
<proteinExistence type="predicted"/>
<dbReference type="Proteomes" id="UP000823775">
    <property type="component" value="Unassembled WGS sequence"/>
</dbReference>
<protein>
    <submittedName>
        <fullName evidence="2">Uncharacterized protein</fullName>
    </submittedName>
</protein>
<feature type="region of interest" description="Disordered" evidence="1">
    <location>
        <begin position="75"/>
        <end position="96"/>
    </location>
</feature>
<evidence type="ECO:0000313" key="3">
    <source>
        <dbReference type="Proteomes" id="UP000823775"/>
    </source>
</evidence>
<evidence type="ECO:0000256" key="1">
    <source>
        <dbReference type="SAM" id="MobiDB-lite"/>
    </source>
</evidence>